<dbReference type="AlphaFoldDB" id="E6WQL9"/>
<dbReference type="eggNOG" id="COG4771">
    <property type="taxonomic scope" value="Bacteria"/>
</dbReference>
<keyword evidence="5" id="KW-0732">Signal</keyword>
<protein>
    <submittedName>
        <fullName evidence="8">TonB-dependent receptor</fullName>
    </submittedName>
</protein>
<feature type="domain" description="TonB-dependent receptor plug" evidence="7">
    <location>
        <begin position="57"/>
        <end position="174"/>
    </location>
</feature>
<evidence type="ECO:0000256" key="1">
    <source>
        <dbReference type="ARBA" id="ARBA00004442"/>
    </source>
</evidence>
<evidence type="ECO:0000259" key="6">
    <source>
        <dbReference type="Pfam" id="PF00593"/>
    </source>
</evidence>
<proteinExistence type="inferred from homology"/>
<keyword evidence="3" id="KW-0998">Cell outer membrane</keyword>
<dbReference type="InterPro" id="IPR010104">
    <property type="entry name" value="TonB_rcpt_bac"/>
</dbReference>
<dbReference type="NCBIfam" id="TIGR01782">
    <property type="entry name" value="TonB-Xanth-Caul"/>
    <property type="match status" value="1"/>
</dbReference>
<dbReference type="EMBL" id="CP002446">
    <property type="protein sequence ID" value="ADV26468.1"/>
    <property type="molecule type" value="Genomic_DNA"/>
</dbReference>
<evidence type="ECO:0000256" key="2">
    <source>
        <dbReference type="ARBA" id="ARBA00023136"/>
    </source>
</evidence>
<accession>E6WQL9</accession>
<reference evidence="8 9" key="1">
    <citation type="submission" date="2011-01" db="EMBL/GenBank/DDBJ databases">
        <title>Complete sequence of Pseudoxanthomonas suwonensis 11-1.</title>
        <authorList>
            <consortium name="US DOE Joint Genome Institute"/>
            <person name="Lucas S."/>
            <person name="Copeland A."/>
            <person name="Lapidus A."/>
            <person name="Cheng J.-F."/>
            <person name="Goodwin L."/>
            <person name="Pitluck S."/>
            <person name="Teshima H."/>
            <person name="Detter J.C."/>
            <person name="Han C."/>
            <person name="Tapia R."/>
            <person name="Land M."/>
            <person name="Hauser L."/>
            <person name="Kyrpides N."/>
            <person name="Ivanova N."/>
            <person name="Ovchinnikova G."/>
            <person name="Siebers A.K."/>
            <person name="Allgaier M."/>
            <person name="Thelen M.P."/>
            <person name="Hugenholtz P."/>
            <person name="Gladden J."/>
            <person name="Woyke T."/>
        </authorList>
    </citation>
    <scope>NUCLEOTIDE SEQUENCE [LARGE SCALE GENOMIC DNA]</scope>
    <source>
        <strain evidence="9">11-1</strain>
    </source>
</reference>
<keyword evidence="2 4" id="KW-0472">Membrane</keyword>
<dbReference type="Gene3D" id="2.40.170.20">
    <property type="entry name" value="TonB-dependent receptor, beta-barrel domain"/>
    <property type="match status" value="1"/>
</dbReference>
<feature type="signal peptide" evidence="5">
    <location>
        <begin position="1"/>
        <end position="29"/>
    </location>
</feature>
<keyword evidence="4" id="KW-0798">TonB box</keyword>
<dbReference type="InterPro" id="IPR000531">
    <property type="entry name" value="Beta-barrel_TonB"/>
</dbReference>
<dbReference type="KEGG" id="psu:Psesu_0610"/>
<dbReference type="Pfam" id="PF00593">
    <property type="entry name" value="TonB_dep_Rec_b-barrel"/>
    <property type="match status" value="1"/>
</dbReference>
<dbReference type="Pfam" id="PF07715">
    <property type="entry name" value="Plug"/>
    <property type="match status" value="1"/>
</dbReference>
<dbReference type="HOGENOM" id="CLU_006935_2_0_6"/>
<keyword evidence="8" id="KW-0675">Receptor</keyword>
<evidence type="ECO:0000256" key="3">
    <source>
        <dbReference type="ARBA" id="ARBA00023237"/>
    </source>
</evidence>
<dbReference type="RefSeq" id="WP_013534298.1">
    <property type="nucleotide sequence ID" value="NC_014924.1"/>
</dbReference>
<evidence type="ECO:0000256" key="5">
    <source>
        <dbReference type="SAM" id="SignalP"/>
    </source>
</evidence>
<dbReference type="Gene3D" id="2.170.130.10">
    <property type="entry name" value="TonB-dependent receptor, plug domain"/>
    <property type="match status" value="1"/>
</dbReference>
<feature type="domain" description="TonB-dependent receptor-like beta-barrel" evidence="6">
    <location>
        <begin position="482"/>
        <end position="1015"/>
    </location>
</feature>
<comment type="subcellular location">
    <subcellularLocation>
        <location evidence="1 4">Cell outer membrane</location>
    </subcellularLocation>
</comment>
<keyword evidence="9" id="KW-1185">Reference proteome</keyword>
<comment type="similarity">
    <text evidence="4">Belongs to the TonB-dependent receptor family.</text>
</comment>
<sequence>MSHKLKKKFRSRAMFTIVGGMIVINPAFAQDSQQATQLDTVQVTGLRSSLDQAMNIKRDSAGIVDAVSAEDIGKFPDTNLAESLQRITGISIERRDGEGAQVTARGFGPQFNLVTLNGRQVPGADAFGAPGQVAVGGVNGGTRAFNFAQLASEAVGGLEVYKTGQAHVPSGGIGATINILTARPFNNRGGDVVASAGVKGVYDKSQPFDTDIQPEVSGIFSYANTDKTWGVSISASQQKRRGGSVQATENAWNVQEWTGSLPGNPAVVNAPDAGELYAWPNDIRYAFSDFERERVNAQAVLQFAPSDALTFTLDYTHSTNEITEKRGEMGMWLQNDAYTNVEFDRSGAVATPIYIREISTAGSSPFKDFGMEQQRNAQKYKFDQIGLNVDWQVNDSFRLSFDAHNSKTESNPNDPLTGGGALYVSIAGTNNCVGTGAPNCGGHYVQELRFNNGLPVGARTWYPTLADAQAGTNGVVNPPWEEGQVGSQVLRINAQRQESEIKQGRIDGEWVFDDGRFSFGVDTNTVTLRQQNNSESYNALGNWSVDNVASDTQAGLIDLLTPYDVVGMFNDFSATGAFRSGFRGDAGQLAEWARSVYGTNIGVNPILNTNSTVEEKTHAAYFQVDLGGELAGRPVNTRLGLRYETTDVSAVNVVANRAAINWQSNNDFQILDGAPGDVTVYRDDNSYSYLLPNLDFSIDFTDTLKGRASFSRTIARAPFTSLAAGPGNVNTPTGSILLNESSRASADTQNTKLKPLESNNIDLALEWYFADASYLSATYWNKQVNNFLGTSVERGTMYDLTDPTSGPDAQAALAFLDSSACVAQVQAAGGNPNSACAGNDTNLFTALAMLRNAAATGGLAAYNGSQALAMESLYDIEGLPTDPLYVFNISRPVNQNTAKLNGWELAGQYFFGDSGFGVYANYTIVNGDVGFDNGSIAEQFALLGLSDTANVMLMYEKYGWSARLAWNWRDEYLILSNENGSSHNPYYVEEYDQIDLSVTYQLNDNWAFSVEAINLTGEDVRWHGRTGSQIVRLVDQEPRYMVGVRYKF</sequence>
<name>E6WQL9_PSEUU</name>
<dbReference type="PANTHER" id="PTHR40980">
    <property type="entry name" value="PLUG DOMAIN-CONTAINING PROTEIN"/>
    <property type="match status" value="1"/>
</dbReference>
<organism evidence="8 9">
    <name type="scientific">Pseudoxanthomonas suwonensis (strain 11-1)</name>
    <dbReference type="NCBI Taxonomy" id="743721"/>
    <lineage>
        <taxon>Bacteria</taxon>
        <taxon>Pseudomonadati</taxon>
        <taxon>Pseudomonadota</taxon>
        <taxon>Gammaproteobacteria</taxon>
        <taxon>Lysobacterales</taxon>
        <taxon>Lysobacteraceae</taxon>
        <taxon>Pseudoxanthomonas</taxon>
    </lineage>
</organism>
<evidence type="ECO:0000313" key="8">
    <source>
        <dbReference type="EMBL" id="ADV26468.1"/>
    </source>
</evidence>
<dbReference type="InterPro" id="IPR012910">
    <property type="entry name" value="Plug_dom"/>
</dbReference>
<dbReference type="GO" id="GO:0009279">
    <property type="term" value="C:cell outer membrane"/>
    <property type="evidence" value="ECO:0007669"/>
    <property type="project" value="UniProtKB-SubCell"/>
</dbReference>
<evidence type="ECO:0000256" key="4">
    <source>
        <dbReference type="RuleBase" id="RU003357"/>
    </source>
</evidence>
<feature type="chain" id="PRO_5003214417" evidence="5">
    <location>
        <begin position="30"/>
        <end position="1048"/>
    </location>
</feature>
<dbReference type="eggNOG" id="COG1629">
    <property type="taxonomic scope" value="Bacteria"/>
</dbReference>
<dbReference type="InterPro" id="IPR036942">
    <property type="entry name" value="Beta-barrel_TonB_sf"/>
</dbReference>
<gene>
    <name evidence="8" type="ordered locus">Psesu_0610</name>
</gene>
<dbReference type="PANTHER" id="PTHR40980:SF3">
    <property type="entry name" value="TONB-DEPENDENT RECEPTOR-LIKE BETA-BARREL DOMAIN-CONTAINING PROTEIN"/>
    <property type="match status" value="1"/>
</dbReference>
<dbReference type="InterPro" id="IPR037066">
    <property type="entry name" value="Plug_dom_sf"/>
</dbReference>
<evidence type="ECO:0000313" key="9">
    <source>
        <dbReference type="Proteomes" id="UP000008632"/>
    </source>
</evidence>
<dbReference type="OrthoDB" id="8727862at2"/>
<dbReference type="SUPFAM" id="SSF56935">
    <property type="entry name" value="Porins"/>
    <property type="match status" value="1"/>
</dbReference>
<dbReference type="STRING" id="743721.Psesu_0610"/>
<dbReference type="Proteomes" id="UP000008632">
    <property type="component" value="Chromosome"/>
</dbReference>
<evidence type="ECO:0000259" key="7">
    <source>
        <dbReference type="Pfam" id="PF07715"/>
    </source>
</evidence>